<feature type="region of interest" description="Disordered" evidence="1">
    <location>
        <begin position="1"/>
        <end position="35"/>
    </location>
</feature>
<dbReference type="Proteomes" id="UP000244817">
    <property type="component" value="Unassembled WGS sequence"/>
</dbReference>
<evidence type="ECO:0000256" key="1">
    <source>
        <dbReference type="SAM" id="MobiDB-lite"/>
    </source>
</evidence>
<sequence length="70" mass="7497">MRRERTTEAKQEEVHSEDLRASVPASGGAGLAREAAGTHPALTALVKLMARQAAREDALAQERDRSGKAD</sequence>
<reference evidence="2 3" key="1">
    <citation type="submission" date="2018-04" db="EMBL/GenBank/DDBJ databases">
        <title>Pelagivirga bohaiensis gen. nov., sp. nov., a bacterium isolated from the Bohai Sea.</title>
        <authorList>
            <person name="Ji X."/>
        </authorList>
    </citation>
    <scope>NUCLEOTIDE SEQUENCE [LARGE SCALE GENOMIC DNA]</scope>
    <source>
        <strain evidence="2 3">BH-SD16</strain>
    </source>
</reference>
<protein>
    <submittedName>
        <fullName evidence="2">Uncharacterized protein</fullName>
    </submittedName>
</protein>
<evidence type="ECO:0000313" key="3">
    <source>
        <dbReference type="Proteomes" id="UP000244817"/>
    </source>
</evidence>
<keyword evidence="3" id="KW-1185">Reference proteome</keyword>
<comment type="caution">
    <text evidence="2">The sequence shown here is derived from an EMBL/GenBank/DDBJ whole genome shotgun (WGS) entry which is preliminary data.</text>
</comment>
<accession>A0A2T7FZ88</accession>
<gene>
    <name evidence="2" type="ORF">DC363_06455</name>
</gene>
<organism evidence="2 3">
    <name type="scientific">Thalassorhabdomicrobium marinisediminis</name>
    <dbReference type="NCBI Taxonomy" id="2170577"/>
    <lineage>
        <taxon>Bacteria</taxon>
        <taxon>Pseudomonadati</taxon>
        <taxon>Pseudomonadota</taxon>
        <taxon>Alphaproteobacteria</taxon>
        <taxon>Rhodobacterales</taxon>
        <taxon>Paracoccaceae</taxon>
        <taxon>Thalassorhabdomicrobium</taxon>
    </lineage>
</organism>
<feature type="compositionally biased region" description="Basic and acidic residues" evidence="1">
    <location>
        <begin position="1"/>
        <end position="20"/>
    </location>
</feature>
<proteinExistence type="predicted"/>
<name>A0A2T7FZ88_9RHOB</name>
<evidence type="ECO:0000313" key="2">
    <source>
        <dbReference type="EMBL" id="PVA07469.1"/>
    </source>
</evidence>
<dbReference type="AlphaFoldDB" id="A0A2T7FZ88"/>
<dbReference type="EMBL" id="QCYG01000003">
    <property type="protein sequence ID" value="PVA07469.1"/>
    <property type="molecule type" value="Genomic_DNA"/>
</dbReference>